<organism evidence="1 2">
    <name type="scientific">Ideonella dechloratans</name>
    <dbReference type="NCBI Taxonomy" id="36863"/>
    <lineage>
        <taxon>Bacteria</taxon>
        <taxon>Pseudomonadati</taxon>
        <taxon>Pseudomonadota</taxon>
        <taxon>Betaproteobacteria</taxon>
        <taxon>Burkholderiales</taxon>
        <taxon>Sphaerotilaceae</taxon>
        <taxon>Ideonella</taxon>
    </lineage>
</organism>
<reference evidence="1 2" key="1">
    <citation type="submission" date="2019-09" db="EMBL/GenBank/DDBJ databases">
        <title>Draft genome sequences of 48 bacterial type strains from the CCUG.</title>
        <authorList>
            <person name="Tunovic T."/>
            <person name="Pineiro-Iglesias B."/>
            <person name="Unosson C."/>
            <person name="Inganas E."/>
            <person name="Ohlen M."/>
            <person name="Cardew S."/>
            <person name="Jensie-Markopoulos S."/>
            <person name="Salva-Serra F."/>
            <person name="Jaen-Luchoro D."/>
            <person name="Karlsson R."/>
            <person name="Svensson-Stadler L."/>
            <person name="Chun J."/>
            <person name="Moore E."/>
        </authorList>
    </citation>
    <scope>NUCLEOTIDE SEQUENCE [LARGE SCALE GENOMIC DNA]</scope>
    <source>
        <strain evidence="1 2">CCUG 30977</strain>
    </source>
</reference>
<name>A0A643F6T4_IDEDE</name>
<evidence type="ECO:0000313" key="1">
    <source>
        <dbReference type="EMBL" id="KAB0574823.1"/>
    </source>
</evidence>
<sequence length="74" mass="7500">MSNLFKLFRSLLPSDPLQVGTVTEVGTSVVVVAFPGGASITARGTGYSVGTKVFVRGGMVEGSAPSLPDVSAEV</sequence>
<protein>
    <submittedName>
        <fullName evidence="1">Uncharacterized protein</fullName>
    </submittedName>
</protein>
<dbReference type="EMBL" id="VZPB01000070">
    <property type="protein sequence ID" value="KAB0574823.1"/>
    <property type="molecule type" value="Genomic_DNA"/>
</dbReference>
<gene>
    <name evidence="1" type="ORF">F7Q92_19145</name>
</gene>
<keyword evidence="2" id="KW-1185">Reference proteome</keyword>
<evidence type="ECO:0000313" key="2">
    <source>
        <dbReference type="Proteomes" id="UP000430120"/>
    </source>
</evidence>
<dbReference type="RefSeq" id="WP_151125680.1">
    <property type="nucleotide sequence ID" value="NZ_CP088082.1"/>
</dbReference>
<dbReference type="OrthoDB" id="7066409at2"/>
<proteinExistence type="predicted"/>
<accession>A0A643F6T4</accession>
<comment type="caution">
    <text evidence="1">The sequence shown here is derived from an EMBL/GenBank/DDBJ whole genome shotgun (WGS) entry which is preliminary data.</text>
</comment>
<dbReference type="Proteomes" id="UP000430120">
    <property type="component" value="Unassembled WGS sequence"/>
</dbReference>
<dbReference type="AlphaFoldDB" id="A0A643F6T4"/>